<keyword evidence="2" id="KW-1185">Reference proteome</keyword>
<name>A0ABQ4KEF4_9BACI</name>
<dbReference type="Proteomes" id="UP000679950">
    <property type="component" value="Unassembled WGS sequence"/>
</dbReference>
<evidence type="ECO:0000313" key="1">
    <source>
        <dbReference type="EMBL" id="GIN56272.1"/>
    </source>
</evidence>
<accession>A0ABQ4KEF4</accession>
<gene>
    <name evidence="1" type="ORF">J8TS2_05910</name>
</gene>
<organism evidence="1 2">
    <name type="scientific">Lederbergia ruris</name>
    <dbReference type="NCBI Taxonomy" id="217495"/>
    <lineage>
        <taxon>Bacteria</taxon>
        <taxon>Bacillati</taxon>
        <taxon>Bacillota</taxon>
        <taxon>Bacilli</taxon>
        <taxon>Bacillales</taxon>
        <taxon>Bacillaceae</taxon>
        <taxon>Lederbergia</taxon>
    </lineage>
</organism>
<reference evidence="1 2" key="1">
    <citation type="submission" date="2021-03" db="EMBL/GenBank/DDBJ databases">
        <title>Antimicrobial resistance genes in bacteria isolated from Japanese honey, and their potential for conferring macrolide and lincosamide resistance in the American foulbrood pathogen Paenibacillus larvae.</title>
        <authorList>
            <person name="Okamoto M."/>
            <person name="Kumagai M."/>
            <person name="Kanamori H."/>
            <person name="Takamatsu D."/>
        </authorList>
    </citation>
    <scope>NUCLEOTIDE SEQUENCE [LARGE SCALE GENOMIC DNA]</scope>
    <source>
        <strain evidence="1 2">J8TS2</strain>
    </source>
</reference>
<protein>
    <submittedName>
        <fullName evidence="1">Uncharacterized protein</fullName>
    </submittedName>
</protein>
<evidence type="ECO:0000313" key="2">
    <source>
        <dbReference type="Proteomes" id="UP000679950"/>
    </source>
</evidence>
<dbReference type="EMBL" id="BORB01000003">
    <property type="protein sequence ID" value="GIN56272.1"/>
    <property type="molecule type" value="Genomic_DNA"/>
</dbReference>
<sequence>MFTQGHHSIKSVLPTDIRSFIVDMFDYRQKSMGYVVTVLRKLHTYFRAEGLLEIRF</sequence>
<proteinExistence type="predicted"/>
<comment type="caution">
    <text evidence="1">The sequence shown here is derived from an EMBL/GenBank/DDBJ whole genome shotgun (WGS) entry which is preliminary data.</text>
</comment>